<sequence length="135" mass="15479">MASSARLGCFDNDRSRASILDPFLPFTFTQPGWPPTNGVSLDFFQFSKIPRGMTARLKEVEIPDPKIVAIRERKARAPLRSEPREKRAAGVRWFEVENQKGVRFSAVRAERRILLRGLFSRSHLRTVVTQSFPFC</sequence>
<name>A0ABQ4ZKA0_9ASTR</name>
<dbReference type="Proteomes" id="UP001151760">
    <property type="component" value="Unassembled WGS sequence"/>
</dbReference>
<organism evidence="1 2">
    <name type="scientific">Tanacetum coccineum</name>
    <dbReference type="NCBI Taxonomy" id="301880"/>
    <lineage>
        <taxon>Eukaryota</taxon>
        <taxon>Viridiplantae</taxon>
        <taxon>Streptophyta</taxon>
        <taxon>Embryophyta</taxon>
        <taxon>Tracheophyta</taxon>
        <taxon>Spermatophyta</taxon>
        <taxon>Magnoliopsida</taxon>
        <taxon>eudicotyledons</taxon>
        <taxon>Gunneridae</taxon>
        <taxon>Pentapetalae</taxon>
        <taxon>asterids</taxon>
        <taxon>campanulids</taxon>
        <taxon>Asterales</taxon>
        <taxon>Asteraceae</taxon>
        <taxon>Asteroideae</taxon>
        <taxon>Anthemideae</taxon>
        <taxon>Anthemidinae</taxon>
        <taxon>Tanacetum</taxon>
    </lineage>
</organism>
<accession>A0ABQ4ZKA0</accession>
<reference evidence="1" key="1">
    <citation type="journal article" date="2022" name="Int. J. Mol. Sci.">
        <title>Draft Genome of Tanacetum Coccineum: Genomic Comparison of Closely Related Tanacetum-Family Plants.</title>
        <authorList>
            <person name="Yamashiro T."/>
            <person name="Shiraishi A."/>
            <person name="Nakayama K."/>
            <person name="Satake H."/>
        </authorList>
    </citation>
    <scope>NUCLEOTIDE SEQUENCE</scope>
</reference>
<comment type="caution">
    <text evidence="1">The sequence shown here is derived from an EMBL/GenBank/DDBJ whole genome shotgun (WGS) entry which is preliminary data.</text>
</comment>
<evidence type="ECO:0000313" key="1">
    <source>
        <dbReference type="EMBL" id="GJS90643.1"/>
    </source>
</evidence>
<gene>
    <name evidence="1" type="ORF">Tco_0773279</name>
</gene>
<dbReference type="EMBL" id="BQNB010011443">
    <property type="protein sequence ID" value="GJS90643.1"/>
    <property type="molecule type" value="Genomic_DNA"/>
</dbReference>
<protein>
    <submittedName>
        <fullName evidence="1">Uncharacterized protein</fullName>
    </submittedName>
</protein>
<evidence type="ECO:0000313" key="2">
    <source>
        <dbReference type="Proteomes" id="UP001151760"/>
    </source>
</evidence>
<reference evidence="1" key="2">
    <citation type="submission" date="2022-01" db="EMBL/GenBank/DDBJ databases">
        <authorList>
            <person name="Yamashiro T."/>
            <person name="Shiraishi A."/>
            <person name="Satake H."/>
            <person name="Nakayama K."/>
        </authorList>
    </citation>
    <scope>NUCLEOTIDE SEQUENCE</scope>
</reference>
<keyword evidence="2" id="KW-1185">Reference proteome</keyword>
<proteinExistence type="predicted"/>